<proteinExistence type="inferred from homology"/>
<evidence type="ECO:0000256" key="4">
    <source>
        <dbReference type="ARBA" id="ARBA00023004"/>
    </source>
</evidence>
<keyword evidence="3" id="KW-0862">Zinc</keyword>
<dbReference type="InterPro" id="IPR036869">
    <property type="entry name" value="J_dom_sf"/>
</dbReference>
<dbReference type="Pfam" id="PF05207">
    <property type="entry name" value="Zn_ribbon_CSL"/>
    <property type="match status" value="1"/>
</dbReference>
<dbReference type="SUPFAM" id="SSF46565">
    <property type="entry name" value="Chaperone J-domain"/>
    <property type="match status" value="1"/>
</dbReference>
<organism evidence="7 8">
    <name type="scientific">Loxostege sticticalis</name>
    <name type="common">Beet webworm moth</name>
    <dbReference type="NCBI Taxonomy" id="481309"/>
    <lineage>
        <taxon>Eukaryota</taxon>
        <taxon>Metazoa</taxon>
        <taxon>Ecdysozoa</taxon>
        <taxon>Arthropoda</taxon>
        <taxon>Hexapoda</taxon>
        <taxon>Insecta</taxon>
        <taxon>Pterygota</taxon>
        <taxon>Neoptera</taxon>
        <taxon>Endopterygota</taxon>
        <taxon>Lepidoptera</taxon>
        <taxon>Glossata</taxon>
        <taxon>Ditrysia</taxon>
        <taxon>Pyraloidea</taxon>
        <taxon>Crambidae</taxon>
        <taxon>Pyraustinae</taxon>
        <taxon>Loxostege</taxon>
    </lineage>
</organism>
<feature type="domain" description="DPH-type MB" evidence="6">
    <location>
        <begin position="83"/>
        <end position="138"/>
    </location>
</feature>
<evidence type="ECO:0000256" key="1">
    <source>
        <dbReference type="ARBA" id="ARBA00006169"/>
    </source>
</evidence>
<dbReference type="InterPro" id="IPR036671">
    <property type="entry name" value="DPH_MB_sf"/>
</dbReference>
<evidence type="ECO:0000313" key="8">
    <source>
        <dbReference type="Proteomes" id="UP001549921"/>
    </source>
</evidence>
<feature type="domain" description="J" evidence="5">
    <location>
        <begin position="9"/>
        <end position="73"/>
    </location>
</feature>
<evidence type="ECO:0000259" key="5">
    <source>
        <dbReference type="PROSITE" id="PS50076"/>
    </source>
</evidence>
<comment type="caution">
    <text evidence="7">The sequence shown here is derived from an EMBL/GenBank/DDBJ whole genome shotgun (WGS) entry which is preliminary data.</text>
</comment>
<dbReference type="GO" id="GO:0046872">
    <property type="term" value="F:metal ion binding"/>
    <property type="evidence" value="ECO:0007669"/>
    <property type="project" value="UniProtKB-KW"/>
</dbReference>
<name>A0ABD0TGP3_LOXSC</name>
<reference evidence="7 8" key="1">
    <citation type="submission" date="2024-06" db="EMBL/GenBank/DDBJ databases">
        <title>A chromosome-level genome assembly of beet webworm, Loxostege sticticalis.</title>
        <authorList>
            <person name="Zhang Y."/>
        </authorList>
    </citation>
    <scope>NUCLEOTIDE SEQUENCE [LARGE SCALE GENOMIC DNA]</scope>
    <source>
        <strain evidence="7">AQ028</strain>
        <tissue evidence="7">Male pupae</tissue>
    </source>
</reference>
<keyword evidence="2" id="KW-0479">Metal-binding</keyword>
<dbReference type="InterPro" id="IPR001623">
    <property type="entry name" value="DnaJ_domain"/>
</dbReference>
<keyword evidence="4" id="KW-0408">Iron</keyword>
<dbReference type="PANTHER" id="PTHR45255:SF1">
    <property type="entry name" value="DNAJ HOMOLOG SUBFAMILY C MEMBER 24"/>
    <property type="match status" value="1"/>
</dbReference>
<evidence type="ECO:0000259" key="6">
    <source>
        <dbReference type="PROSITE" id="PS51074"/>
    </source>
</evidence>
<dbReference type="PROSITE" id="PS51074">
    <property type="entry name" value="DPH_MB"/>
    <property type="match status" value="1"/>
</dbReference>
<dbReference type="AlphaFoldDB" id="A0ABD0TGP3"/>
<dbReference type="PANTHER" id="PTHR45255">
    <property type="entry name" value="DNAJ HOMOLOG SUBFAMILY C MEMBER 24"/>
    <property type="match status" value="1"/>
</dbReference>
<evidence type="ECO:0000256" key="3">
    <source>
        <dbReference type="ARBA" id="ARBA00022833"/>
    </source>
</evidence>
<dbReference type="EMBL" id="JBEDNZ010000005">
    <property type="protein sequence ID" value="KAL0842203.1"/>
    <property type="molecule type" value="Genomic_DNA"/>
</dbReference>
<dbReference type="Pfam" id="PF00226">
    <property type="entry name" value="DnaJ"/>
    <property type="match status" value="1"/>
</dbReference>
<dbReference type="CDD" id="cd06257">
    <property type="entry name" value="DnaJ"/>
    <property type="match status" value="1"/>
</dbReference>
<sequence length="138" mass="16135">MEDNTSSTDYYQILQCERTASAEELKKSYQRLVLLFHPDKKDEKDSDKLFLLIQKAWSVLRDPNSRRQYDAELTCQEHSELLIYETISLDQMQYDVVEDIYMYTCRCGGTYLLDRSDTMPAKVIIGCDECSFSIEVNS</sequence>
<dbReference type="Gene3D" id="1.10.287.110">
    <property type="entry name" value="DnaJ domain"/>
    <property type="match status" value="1"/>
</dbReference>
<evidence type="ECO:0008006" key="9">
    <source>
        <dbReference type="Google" id="ProtNLM"/>
    </source>
</evidence>
<dbReference type="InterPro" id="IPR007872">
    <property type="entry name" value="DPH_MB_dom"/>
</dbReference>
<comment type="similarity">
    <text evidence="1">Belongs to the DPH4 family.</text>
</comment>
<evidence type="ECO:0000313" key="7">
    <source>
        <dbReference type="EMBL" id="KAL0842203.1"/>
    </source>
</evidence>
<evidence type="ECO:0000256" key="2">
    <source>
        <dbReference type="ARBA" id="ARBA00022723"/>
    </source>
</evidence>
<protein>
    <recommendedName>
        <fullName evidence="9">DPH4 homolog</fullName>
    </recommendedName>
</protein>
<dbReference type="SMART" id="SM00271">
    <property type="entry name" value="DnaJ"/>
    <property type="match status" value="1"/>
</dbReference>
<dbReference type="Gene3D" id="3.10.660.10">
    <property type="entry name" value="DPH Zinc finger"/>
    <property type="match status" value="1"/>
</dbReference>
<dbReference type="Proteomes" id="UP001549921">
    <property type="component" value="Unassembled WGS sequence"/>
</dbReference>
<dbReference type="PRINTS" id="PR00625">
    <property type="entry name" value="JDOMAIN"/>
</dbReference>
<dbReference type="PROSITE" id="PS50076">
    <property type="entry name" value="DNAJ_2"/>
    <property type="match status" value="1"/>
</dbReference>
<gene>
    <name evidence="7" type="ORF">ABMA28_014364</name>
</gene>
<accession>A0ABD0TGP3</accession>